<dbReference type="InterPro" id="IPR011608">
    <property type="entry name" value="PRD"/>
</dbReference>
<evidence type="ECO:0000313" key="9">
    <source>
        <dbReference type="EMBL" id="CZQ97975.1"/>
    </source>
</evidence>
<organism evidence="9 10">
    <name type="scientific">Trichococcus palustris</name>
    <dbReference type="NCBI Taxonomy" id="140314"/>
    <lineage>
        <taxon>Bacteria</taxon>
        <taxon>Bacillati</taxon>
        <taxon>Bacillota</taxon>
        <taxon>Bacilli</taxon>
        <taxon>Lactobacillales</taxon>
        <taxon>Carnobacteriaceae</taxon>
        <taxon>Trichococcus</taxon>
    </lineage>
</organism>
<dbReference type="InterPro" id="IPR050661">
    <property type="entry name" value="BglG_antiterminators"/>
</dbReference>
<evidence type="ECO:0000256" key="2">
    <source>
        <dbReference type="ARBA" id="ARBA00022737"/>
    </source>
</evidence>
<gene>
    <name evidence="9" type="ORF">Tpal_2204</name>
</gene>
<dbReference type="InterPro" id="IPR007737">
    <property type="entry name" value="Mga_HTH"/>
</dbReference>
<dbReference type="Gene3D" id="1.10.1790.10">
    <property type="entry name" value="PRD domain"/>
    <property type="match status" value="1"/>
</dbReference>
<dbReference type="Pfam" id="PF00359">
    <property type="entry name" value="PTS_EIIA_2"/>
    <property type="match status" value="1"/>
</dbReference>
<dbReference type="CDD" id="cd05568">
    <property type="entry name" value="PTS_IIB_bgl_like"/>
    <property type="match status" value="1"/>
</dbReference>
<dbReference type="PROSITE" id="PS00372">
    <property type="entry name" value="PTS_EIIA_TYPE_2_HIS"/>
    <property type="match status" value="1"/>
</dbReference>
<evidence type="ECO:0000256" key="3">
    <source>
        <dbReference type="ARBA" id="ARBA00023015"/>
    </source>
</evidence>
<reference evidence="9 10" key="1">
    <citation type="submission" date="2016-02" db="EMBL/GenBank/DDBJ databases">
        <authorList>
            <person name="Wen L."/>
            <person name="He K."/>
            <person name="Yang H."/>
        </authorList>
    </citation>
    <scope>NUCLEOTIDE SEQUENCE [LARGE SCALE GENOMIC DNA]</scope>
    <source>
        <strain evidence="9">Trichococcus palustris</strain>
    </source>
</reference>
<accession>A0A143YV96</accession>
<sequence length="687" mass="79331">MYNNRLLILLKKIIAMPQMYFWELGLKLNEPTTLLVQDLATLNELLSKNNFPTVYFDAEKYAVPKTLIAMEAELQTAFSSPQIYLDEEERVYMIYLYTFIRKEFISNFHYQDLLKVSKNTTLSDIKRLRCKLSEYHLTLEYQRSKGYFLEGQEFDKRLMAFHSISRLLQHASGNWALNYIVEDWQETIELEPIIRIINDYSAERKIQYVEERIRDSLYLILYNRIRVQRVQGQLAFTQKQQEILDNSPLWDLGEEVYHHLFKDEDRCGAQDEIRFIVMLFLGTIEGKWEGSEDEVLKELTMDIISEMERISVVSFNRKDELFKNLYLHLVPAYYRIVFGIELDNVLADLIQEKHQRLFILVKRALQALADYAERPISDNEIAYFTIHFGGEIEGQINRKNNYRAAVICPSGISSSLILLSELRQLFGNIKWIEGHNLDSLYALDPNEYDLVFSTVYVESTKPVFIVNPMMNAESKKHLVRTVLSVFPVDSYLGPDLNGLIDVIKKHAKIENEGALRNELRTTLYPTKAYGRRNEPMLKDLLVAETIQFADHCSDWEEAIRFAGDPLLKNDSISGEYISAMINKVKEFGPFIDLGKGVAIPHARPEEGVNRIGMAMLRLKEPVHLLNDAAHAVDTIICIAAIDNQTHLKALSELTGILSSEEKLAELKAATTSEEIINMFSEGEIIYG</sequence>
<dbReference type="AlphaFoldDB" id="A0A143YV96"/>
<feature type="domain" description="PTS EIIB type-2" evidence="7">
    <location>
        <begin position="402"/>
        <end position="490"/>
    </location>
</feature>
<evidence type="ECO:0000259" key="7">
    <source>
        <dbReference type="PROSITE" id="PS51099"/>
    </source>
</evidence>
<dbReference type="PROSITE" id="PS51372">
    <property type="entry name" value="PRD_2"/>
    <property type="match status" value="1"/>
</dbReference>
<dbReference type="GO" id="GO:0006355">
    <property type="term" value="P:regulation of DNA-templated transcription"/>
    <property type="evidence" value="ECO:0007669"/>
    <property type="project" value="InterPro"/>
</dbReference>
<keyword evidence="1 9" id="KW-0808">Transferase</keyword>
<protein>
    <submittedName>
        <fullName evidence="9">Phosphotransferase system eiib component type 2/3</fullName>
    </submittedName>
</protein>
<name>A0A143YV96_9LACT</name>
<dbReference type="InterPro" id="IPR036634">
    <property type="entry name" value="PRD_sf"/>
</dbReference>
<feature type="domain" description="PRD" evidence="8">
    <location>
        <begin position="291"/>
        <end position="398"/>
    </location>
</feature>
<dbReference type="GO" id="GO:0009401">
    <property type="term" value="P:phosphoenolpyruvate-dependent sugar phosphotransferase system"/>
    <property type="evidence" value="ECO:0007669"/>
    <property type="project" value="InterPro"/>
</dbReference>
<dbReference type="PANTHER" id="PTHR30185">
    <property type="entry name" value="CRYPTIC BETA-GLUCOSIDE BGL OPERON ANTITERMINATOR"/>
    <property type="match status" value="1"/>
</dbReference>
<evidence type="ECO:0000256" key="4">
    <source>
        <dbReference type="ARBA" id="ARBA00023159"/>
    </source>
</evidence>
<evidence type="ECO:0000259" key="6">
    <source>
        <dbReference type="PROSITE" id="PS51094"/>
    </source>
</evidence>
<keyword evidence="2" id="KW-0677">Repeat</keyword>
<evidence type="ECO:0000313" key="10">
    <source>
        <dbReference type="Proteomes" id="UP000242754"/>
    </source>
</evidence>
<dbReference type="PROSITE" id="PS51094">
    <property type="entry name" value="PTS_EIIA_TYPE_2"/>
    <property type="match status" value="1"/>
</dbReference>
<dbReference type="Pfam" id="PF05043">
    <property type="entry name" value="Mga"/>
    <property type="match status" value="1"/>
</dbReference>
<dbReference type="SUPFAM" id="SSF52794">
    <property type="entry name" value="PTS system IIB component-like"/>
    <property type="match status" value="1"/>
</dbReference>
<dbReference type="OrthoDB" id="369398at2"/>
<dbReference type="InterPro" id="IPR036095">
    <property type="entry name" value="PTS_EIIB-like_sf"/>
</dbReference>
<dbReference type="InterPro" id="IPR002178">
    <property type="entry name" value="PTS_EIIA_type-2_dom"/>
</dbReference>
<keyword evidence="3" id="KW-0805">Transcription regulation</keyword>
<evidence type="ECO:0000256" key="5">
    <source>
        <dbReference type="ARBA" id="ARBA00023163"/>
    </source>
</evidence>
<dbReference type="SUPFAM" id="SSF63520">
    <property type="entry name" value="PTS-regulatory domain, PRD"/>
    <property type="match status" value="1"/>
</dbReference>
<evidence type="ECO:0000256" key="1">
    <source>
        <dbReference type="ARBA" id="ARBA00022679"/>
    </source>
</evidence>
<dbReference type="InterPro" id="IPR013011">
    <property type="entry name" value="PTS_EIIB_2"/>
</dbReference>
<dbReference type="EMBL" id="FJNE01000007">
    <property type="protein sequence ID" value="CZQ97975.1"/>
    <property type="molecule type" value="Genomic_DNA"/>
</dbReference>
<feature type="domain" description="PTS EIIA type-2" evidence="6">
    <location>
        <begin position="539"/>
        <end position="682"/>
    </location>
</feature>
<dbReference type="GO" id="GO:0008982">
    <property type="term" value="F:protein-N(PI)-phosphohistidine-sugar phosphotransferase activity"/>
    <property type="evidence" value="ECO:0007669"/>
    <property type="project" value="InterPro"/>
</dbReference>
<dbReference type="Proteomes" id="UP000242754">
    <property type="component" value="Unassembled WGS sequence"/>
</dbReference>
<dbReference type="InterPro" id="IPR016152">
    <property type="entry name" value="PTrfase/Anion_transptr"/>
</dbReference>
<dbReference type="PROSITE" id="PS51099">
    <property type="entry name" value="PTS_EIIB_TYPE_2"/>
    <property type="match status" value="1"/>
</dbReference>
<keyword evidence="5" id="KW-0804">Transcription</keyword>
<proteinExistence type="predicted"/>
<keyword evidence="4" id="KW-0010">Activator</keyword>
<dbReference type="CDD" id="cd00211">
    <property type="entry name" value="PTS_IIA_fru"/>
    <property type="match status" value="1"/>
</dbReference>
<dbReference type="RefSeq" id="WP_087033764.1">
    <property type="nucleotide sequence ID" value="NZ_FJNE01000007.1"/>
</dbReference>
<evidence type="ECO:0000259" key="8">
    <source>
        <dbReference type="PROSITE" id="PS51372"/>
    </source>
</evidence>
<dbReference type="Pfam" id="PF00874">
    <property type="entry name" value="PRD"/>
    <property type="match status" value="1"/>
</dbReference>
<dbReference type="STRING" id="140314.SAMN04488076_12515"/>
<keyword evidence="10" id="KW-1185">Reference proteome</keyword>
<dbReference type="SUPFAM" id="SSF55804">
    <property type="entry name" value="Phoshotransferase/anion transport protein"/>
    <property type="match status" value="1"/>
</dbReference>
<dbReference type="Gene3D" id="3.40.930.10">
    <property type="entry name" value="Mannitol-specific EII, Chain A"/>
    <property type="match status" value="1"/>
</dbReference>
<dbReference type="PANTHER" id="PTHR30185:SF18">
    <property type="entry name" value="TRANSCRIPTIONAL REGULATOR MTLR"/>
    <property type="match status" value="1"/>
</dbReference>